<dbReference type="GO" id="GO:0003677">
    <property type="term" value="F:DNA binding"/>
    <property type="evidence" value="ECO:0007669"/>
    <property type="project" value="InterPro"/>
</dbReference>
<dbReference type="Proteomes" id="UP000546173">
    <property type="component" value="Unassembled WGS sequence"/>
</dbReference>
<accession>A0A7X1KSZ4</accession>
<sequence length="120" mass="12675">MGVQVISRDGQPEYAVVPWDEYQRLIAAAAVNPVGASADVAASQPAADPVGAAPLAPPPGFERLRELREAQGLPLESLARAVGISPSYLSMIETGEREPDAAIRRSLAWELGVPGWSTRS</sequence>
<protein>
    <submittedName>
        <fullName evidence="2">Helix-turn-helix transcriptional regulator</fullName>
    </submittedName>
</protein>
<dbReference type="InterPro" id="IPR001387">
    <property type="entry name" value="Cro/C1-type_HTH"/>
</dbReference>
<gene>
    <name evidence="2" type="ORF">H7993_06740</name>
</gene>
<evidence type="ECO:0000313" key="3">
    <source>
        <dbReference type="Proteomes" id="UP000546173"/>
    </source>
</evidence>
<name>A0A7X1KSZ4_9PSED</name>
<feature type="domain" description="HTH cro/C1-type" evidence="1">
    <location>
        <begin position="64"/>
        <end position="117"/>
    </location>
</feature>
<dbReference type="Gene3D" id="1.10.260.40">
    <property type="entry name" value="lambda repressor-like DNA-binding domains"/>
    <property type="match status" value="1"/>
</dbReference>
<dbReference type="PROSITE" id="PS50943">
    <property type="entry name" value="HTH_CROC1"/>
    <property type="match status" value="1"/>
</dbReference>
<proteinExistence type="predicted"/>
<dbReference type="CDD" id="cd00093">
    <property type="entry name" value="HTH_XRE"/>
    <property type="match status" value="1"/>
</dbReference>
<reference evidence="2 3" key="1">
    <citation type="submission" date="2020-08" db="EMBL/GenBank/DDBJ databases">
        <title>Pseudomonas sp. nov.</title>
        <authorList>
            <person name="Gieschler S."/>
            <person name="Fiedler G."/>
            <person name="Brinks E."/>
            <person name="Boehnlein C."/>
            <person name="Franz C.M.A.P."/>
            <person name="Kabisch J."/>
        </authorList>
    </citation>
    <scope>NUCLEOTIDE SEQUENCE [LARGE SCALE GENOMIC DNA]</scope>
    <source>
        <strain evidence="2 3">MBT-2</strain>
    </source>
</reference>
<dbReference type="AlphaFoldDB" id="A0A7X1KSZ4"/>
<dbReference type="Pfam" id="PF01381">
    <property type="entry name" value="HTH_3"/>
    <property type="match status" value="1"/>
</dbReference>
<dbReference type="SUPFAM" id="SSF47413">
    <property type="entry name" value="lambda repressor-like DNA-binding domains"/>
    <property type="match status" value="1"/>
</dbReference>
<dbReference type="SMART" id="SM00530">
    <property type="entry name" value="HTH_XRE"/>
    <property type="match status" value="1"/>
</dbReference>
<evidence type="ECO:0000313" key="2">
    <source>
        <dbReference type="EMBL" id="MBC2678088.1"/>
    </source>
</evidence>
<evidence type="ECO:0000259" key="1">
    <source>
        <dbReference type="PROSITE" id="PS50943"/>
    </source>
</evidence>
<dbReference type="RefSeq" id="WP_185793867.1">
    <property type="nucleotide sequence ID" value="NZ_JACMYH010000001.1"/>
</dbReference>
<comment type="caution">
    <text evidence="2">The sequence shown here is derived from an EMBL/GenBank/DDBJ whole genome shotgun (WGS) entry which is preliminary data.</text>
</comment>
<keyword evidence="3" id="KW-1185">Reference proteome</keyword>
<dbReference type="EMBL" id="JACMYH010000001">
    <property type="protein sequence ID" value="MBC2678088.1"/>
    <property type="molecule type" value="Genomic_DNA"/>
</dbReference>
<organism evidence="2 3">
    <name type="scientific">Pseudomonas baltica</name>
    <dbReference type="NCBI Taxonomy" id="2762576"/>
    <lineage>
        <taxon>Bacteria</taxon>
        <taxon>Pseudomonadati</taxon>
        <taxon>Pseudomonadota</taxon>
        <taxon>Gammaproteobacteria</taxon>
        <taxon>Pseudomonadales</taxon>
        <taxon>Pseudomonadaceae</taxon>
        <taxon>Pseudomonas</taxon>
    </lineage>
</organism>
<dbReference type="InterPro" id="IPR010982">
    <property type="entry name" value="Lambda_DNA-bd_dom_sf"/>
</dbReference>